<evidence type="ECO:0000256" key="2">
    <source>
        <dbReference type="SAM" id="MobiDB-lite"/>
    </source>
</evidence>
<evidence type="ECO:0000256" key="1">
    <source>
        <dbReference type="ARBA" id="ARBA00007430"/>
    </source>
</evidence>
<feature type="transmembrane region" description="Helical" evidence="3">
    <location>
        <begin position="102"/>
        <end position="124"/>
    </location>
</feature>
<dbReference type="SUPFAM" id="SSF51735">
    <property type="entry name" value="NAD(P)-binding Rossmann-fold domains"/>
    <property type="match status" value="2"/>
</dbReference>
<reference evidence="5" key="2">
    <citation type="submission" date="2021-04" db="EMBL/GenBank/DDBJ databases">
        <authorList>
            <person name="Gilroy R."/>
        </authorList>
    </citation>
    <scope>NUCLEOTIDE SEQUENCE</scope>
    <source>
        <strain evidence="5">ChiGjej6B6-1540</strain>
    </source>
</reference>
<feature type="transmembrane region" description="Helical" evidence="3">
    <location>
        <begin position="76"/>
        <end position="96"/>
    </location>
</feature>
<dbReference type="InterPro" id="IPR003869">
    <property type="entry name" value="Polysac_CapD-like"/>
</dbReference>
<dbReference type="Gene3D" id="3.40.50.720">
    <property type="entry name" value="NAD(P)-binding Rossmann-like Domain"/>
    <property type="match status" value="2"/>
</dbReference>
<accession>A0A9D1RUP3</accession>
<proteinExistence type="inferred from homology"/>
<dbReference type="Pfam" id="PF02719">
    <property type="entry name" value="Polysacc_synt_2"/>
    <property type="match status" value="1"/>
</dbReference>
<dbReference type="CDD" id="cd05237">
    <property type="entry name" value="UDP_invert_4-6DH_SDR_e"/>
    <property type="match status" value="1"/>
</dbReference>
<evidence type="ECO:0000313" key="6">
    <source>
        <dbReference type="Proteomes" id="UP000824192"/>
    </source>
</evidence>
<feature type="transmembrane region" description="Helical" evidence="3">
    <location>
        <begin position="7"/>
        <end position="27"/>
    </location>
</feature>
<dbReference type="InterPro" id="IPR036291">
    <property type="entry name" value="NAD(P)-bd_dom_sf"/>
</dbReference>
<keyword evidence="3" id="KW-1133">Transmembrane helix</keyword>
<protein>
    <submittedName>
        <fullName evidence="5">Polysaccharide biosynthesis protein</fullName>
    </submittedName>
</protein>
<dbReference type="AlphaFoldDB" id="A0A9D1RUP3"/>
<dbReference type="InterPro" id="IPR051203">
    <property type="entry name" value="Polysaccharide_Synthase-Rel"/>
</dbReference>
<dbReference type="Proteomes" id="UP000824192">
    <property type="component" value="Unassembled WGS sequence"/>
</dbReference>
<dbReference type="EMBL" id="DXGA01000105">
    <property type="protein sequence ID" value="HIW93875.1"/>
    <property type="molecule type" value="Genomic_DNA"/>
</dbReference>
<evidence type="ECO:0000313" key="5">
    <source>
        <dbReference type="EMBL" id="HIW93875.1"/>
    </source>
</evidence>
<comment type="caution">
    <text evidence="5">The sequence shown here is derived from an EMBL/GenBank/DDBJ whole genome shotgun (WGS) entry which is preliminary data.</text>
</comment>
<reference evidence="5" key="1">
    <citation type="journal article" date="2021" name="PeerJ">
        <title>Extensive microbial diversity within the chicken gut microbiome revealed by metagenomics and culture.</title>
        <authorList>
            <person name="Gilroy R."/>
            <person name="Ravi A."/>
            <person name="Getino M."/>
            <person name="Pursley I."/>
            <person name="Horton D.L."/>
            <person name="Alikhan N.F."/>
            <person name="Baker D."/>
            <person name="Gharbi K."/>
            <person name="Hall N."/>
            <person name="Watson M."/>
            <person name="Adriaenssens E.M."/>
            <person name="Foster-Nyarko E."/>
            <person name="Jarju S."/>
            <person name="Secka A."/>
            <person name="Antonio M."/>
            <person name="Oren A."/>
            <person name="Chaudhuri R.R."/>
            <person name="La Ragione R."/>
            <person name="Hildebrand F."/>
            <person name="Pallen M.J."/>
        </authorList>
    </citation>
    <scope>NUCLEOTIDE SEQUENCE</scope>
    <source>
        <strain evidence="5">ChiGjej6B6-1540</strain>
    </source>
</reference>
<sequence>MMNLSKYRGWIVLCIDVFFIFTFNMLVFLREYLEKDVRLSNLLMHIGFLTVCVLLFQLRFKTYDSLWRYAESREYLVLLAGVGCGYLLYCAFNLLLDTNGIWNIRALFGLIFALLAMLTVRFLYRLYRQKVSGQSTAGRSRVAIIGTGTAGVSLLHEIQHNPDGHYVPYCMLDDASDKIGKLVSGIPVKGPIDHLPMILEHTDVTDIILAIPTLTAERKAEILKVCSKTNCRLHILSDPVMQLERGNTSFAGNVRQVCIEDLLGRPAVRLDNPRIATFLAGKTVLVTGGGGSIGSELCRQIAQYRPKRLVVLDIAENSVYDLQQDLIHRFGKTLDLVIEIGSVRDYNKIDRLFNRYRPDLVFHAAAHKHVPLMEHCPEEAIKNNVFGTYHTALAALKYKTEKFVLISTDKAVNPTNIMGTTKYLCEQVLQGLREKGSTEFAAVRFGNVLGSNGSVIPLFQKQIAYGGPVTITDKRIVRYFMTIPEAVSLVLEAGSFARSGEVFVLDMGQPVHILELAENLIRLSGYTPYVDIKIEEVGLRPGEKLYEELLTKNADLHRTENEKIFVEERKPLPYAQLSSWLSTLSDTVQQGKREDIFEVLHQLVPTFREPEEVNRQALEEAERRKREEAGETKKDDYSAMGA</sequence>
<evidence type="ECO:0000259" key="4">
    <source>
        <dbReference type="Pfam" id="PF02719"/>
    </source>
</evidence>
<feature type="region of interest" description="Disordered" evidence="2">
    <location>
        <begin position="611"/>
        <end position="642"/>
    </location>
</feature>
<organism evidence="5 6">
    <name type="scientific">Candidatus Flavonifractor merdipullorum</name>
    <dbReference type="NCBI Taxonomy" id="2838590"/>
    <lineage>
        <taxon>Bacteria</taxon>
        <taxon>Bacillati</taxon>
        <taxon>Bacillota</taxon>
        <taxon>Clostridia</taxon>
        <taxon>Eubacteriales</taxon>
        <taxon>Oscillospiraceae</taxon>
        <taxon>Flavonifractor</taxon>
    </lineage>
</organism>
<feature type="domain" description="Polysaccharide biosynthesis protein CapD-like" evidence="4">
    <location>
        <begin position="284"/>
        <end position="567"/>
    </location>
</feature>
<comment type="similarity">
    <text evidence="1">Belongs to the polysaccharide synthase family.</text>
</comment>
<dbReference type="PANTHER" id="PTHR43318">
    <property type="entry name" value="UDP-N-ACETYLGLUCOSAMINE 4,6-DEHYDRATASE"/>
    <property type="match status" value="1"/>
</dbReference>
<dbReference type="PANTHER" id="PTHR43318:SF1">
    <property type="entry name" value="POLYSACCHARIDE BIOSYNTHESIS PROTEIN EPSC-RELATED"/>
    <property type="match status" value="1"/>
</dbReference>
<name>A0A9D1RUP3_9FIRM</name>
<dbReference type="Pfam" id="PF13727">
    <property type="entry name" value="CoA_binding_3"/>
    <property type="match status" value="1"/>
</dbReference>
<gene>
    <name evidence="5" type="ORF">H9868_04960</name>
</gene>
<keyword evidence="3" id="KW-0472">Membrane</keyword>
<feature type="transmembrane region" description="Helical" evidence="3">
    <location>
        <begin position="39"/>
        <end position="56"/>
    </location>
</feature>
<evidence type="ECO:0000256" key="3">
    <source>
        <dbReference type="SAM" id="Phobius"/>
    </source>
</evidence>
<keyword evidence="3" id="KW-0812">Transmembrane</keyword>